<sequence>MNPLIGGMEPFLVGERSCMHNECMVALQIRDVPEEVRDALAAQARARGQSLQAYLLELVETQARRLRNTAALDRFAGRSDGARSLPGESAAELTDQREQRGPRGSAA</sequence>
<evidence type="ECO:0000259" key="2">
    <source>
        <dbReference type="Pfam" id="PF22513"/>
    </source>
</evidence>
<dbReference type="InterPro" id="IPR010985">
    <property type="entry name" value="Ribbon_hlx_hlx"/>
</dbReference>
<comment type="caution">
    <text evidence="3">The sequence shown here is derived from an EMBL/GenBank/DDBJ whole genome shotgun (WGS) entry which is preliminary data.</text>
</comment>
<feature type="region of interest" description="Disordered" evidence="1">
    <location>
        <begin position="76"/>
        <end position="107"/>
    </location>
</feature>
<accession>A0ABP8SX56</accession>
<evidence type="ECO:0000313" key="3">
    <source>
        <dbReference type="EMBL" id="GAA4576493.1"/>
    </source>
</evidence>
<reference evidence="4" key="1">
    <citation type="journal article" date="2019" name="Int. J. Syst. Evol. Microbiol.">
        <title>The Global Catalogue of Microorganisms (GCM) 10K type strain sequencing project: providing services to taxonomists for standard genome sequencing and annotation.</title>
        <authorList>
            <consortium name="The Broad Institute Genomics Platform"/>
            <consortium name="The Broad Institute Genome Sequencing Center for Infectious Disease"/>
            <person name="Wu L."/>
            <person name="Ma J."/>
        </authorList>
    </citation>
    <scope>NUCLEOTIDE SEQUENCE [LARGE SCALE GENOMIC DNA]</scope>
    <source>
        <strain evidence="4">JCM 3175</strain>
    </source>
</reference>
<keyword evidence="4" id="KW-1185">Reference proteome</keyword>
<organism evidence="3 4">
    <name type="scientific">Micromonospora coerulea</name>
    <dbReference type="NCBI Taxonomy" id="47856"/>
    <lineage>
        <taxon>Bacteria</taxon>
        <taxon>Bacillati</taxon>
        <taxon>Actinomycetota</taxon>
        <taxon>Actinomycetes</taxon>
        <taxon>Micromonosporales</taxon>
        <taxon>Micromonosporaceae</taxon>
        <taxon>Micromonospora</taxon>
    </lineage>
</organism>
<dbReference type="InterPro" id="IPR053853">
    <property type="entry name" value="FitA-like_RHH"/>
</dbReference>
<feature type="domain" description="Antitoxin FitA-like ribbon-helix-helix" evidence="2">
    <location>
        <begin position="27"/>
        <end position="60"/>
    </location>
</feature>
<evidence type="ECO:0000313" key="4">
    <source>
        <dbReference type="Proteomes" id="UP001500307"/>
    </source>
</evidence>
<gene>
    <name evidence="3" type="ORF">GCM10023176_47990</name>
</gene>
<name>A0ABP8SX56_9ACTN</name>
<dbReference type="Proteomes" id="UP001500307">
    <property type="component" value="Unassembled WGS sequence"/>
</dbReference>
<evidence type="ECO:0000256" key="1">
    <source>
        <dbReference type="SAM" id="MobiDB-lite"/>
    </source>
</evidence>
<dbReference type="Pfam" id="PF22513">
    <property type="entry name" value="FitA-like_RHH"/>
    <property type="match status" value="1"/>
</dbReference>
<dbReference type="EMBL" id="BAABGU010000031">
    <property type="protein sequence ID" value="GAA4576493.1"/>
    <property type="molecule type" value="Genomic_DNA"/>
</dbReference>
<protein>
    <recommendedName>
        <fullName evidence="2">Antitoxin FitA-like ribbon-helix-helix domain-containing protein</fullName>
    </recommendedName>
</protein>
<proteinExistence type="predicted"/>
<dbReference type="SUPFAM" id="SSF47598">
    <property type="entry name" value="Ribbon-helix-helix"/>
    <property type="match status" value="1"/>
</dbReference>